<gene>
    <name evidence="6" type="ORF">A2Z22_04495</name>
</gene>
<feature type="domain" description="Solute-binding protein family 5" evidence="5">
    <location>
        <begin position="85"/>
        <end position="358"/>
    </location>
</feature>
<dbReference type="GO" id="GO:0015833">
    <property type="term" value="P:peptide transport"/>
    <property type="evidence" value="ECO:0007669"/>
    <property type="project" value="TreeGrafter"/>
</dbReference>
<dbReference type="GO" id="GO:0043190">
    <property type="term" value="C:ATP-binding cassette (ABC) transporter complex"/>
    <property type="evidence" value="ECO:0007669"/>
    <property type="project" value="InterPro"/>
</dbReference>
<accession>A0A1F7XBJ0</accession>
<evidence type="ECO:0000313" key="7">
    <source>
        <dbReference type="Proteomes" id="UP000177053"/>
    </source>
</evidence>
<keyword evidence="3" id="KW-0732">Signal</keyword>
<comment type="similarity">
    <text evidence="1">Belongs to the bacterial solute-binding protein 5 family.</text>
</comment>
<evidence type="ECO:0000259" key="5">
    <source>
        <dbReference type="Pfam" id="PF00496"/>
    </source>
</evidence>
<protein>
    <recommendedName>
        <fullName evidence="5">Solute-binding protein family 5 domain-containing protein</fullName>
    </recommendedName>
</protein>
<dbReference type="Proteomes" id="UP000177053">
    <property type="component" value="Unassembled WGS sequence"/>
</dbReference>
<keyword evidence="4" id="KW-1133">Transmembrane helix</keyword>
<dbReference type="PANTHER" id="PTHR30290:SF9">
    <property type="entry name" value="OLIGOPEPTIDE-BINDING PROTEIN APPA"/>
    <property type="match status" value="1"/>
</dbReference>
<dbReference type="InterPro" id="IPR000914">
    <property type="entry name" value="SBP_5_dom"/>
</dbReference>
<keyword evidence="4" id="KW-0472">Membrane</keyword>
<keyword evidence="4" id="KW-0812">Transmembrane</keyword>
<keyword evidence="2" id="KW-0813">Transport</keyword>
<dbReference type="GO" id="GO:1904680">
    <property type="term" value="F:peptide transmembrane transporter activity"/>
    <property type="evidence" value="ECO:0007669"/>
    <property type="project" value="TreeGrafter"/>
</dbReference>
<reference evidence="6 7" key="1">
    <citation type="journal article" date="2016" name="Nat. Commun.">
        <title>Thousands of microbial genomes shed light on interconnected biogeochemical processes in an aquifer system.</title>
        <authorList>
            <person name="Anantharaman K."/>
            <person name="Brown C.T."/>
            <person name="Hug L.A."/>
            <person name="Sharon I."/>
            <person name="Castelle C.J."/>
            <person name="Probst A.J."/>
            <person name="Thomas B.C."/>
            <person name="Singh A."/>
            <person name="Wilkins M.J."/>
            <person name="Karaoz U."/>
            <person name="Brodie E.L."/>
            <person name="Williams K.H."/>
            <person name="Hubbard S.S."/>
            <person name="Banfield J.F."/>
        </authorList>
    </citation>
    <scope>NUCLEOTIDE SEQUENCE [LARGE SCALE GENOMIC DNA]</scope>
</reference>
<evidence type="ECO:0000256" key="2">
    <source>
        <dbReference type="ARBA" id="ARBA00022448"/>
    </source>
</evidence>
<dbReference type="InterPro" id="IPR030678">
    <property type="entry name" value="Peptide/Ni-bd"/>
</dbReference>
<proteinExistence type="inferred from homology"/>
<feature type="transmembrane region" description="Helical" evidence="4">
    <location>
        <begin position="20"/>
        <end position="39"/>
    </location>
</feature>
<dbReference type="Pfam" id="PF00496">
    <property type="entry name" value="SBP_bac_5"/>
    <property type="match status" value="1"/>
</dbReference>
<dbReference type="Gene3D" id="3.10.105.10">
    <property type="entry name" value="Dipeptide-binding Protein, Domain 3"/>
    <property type="match status" value="1"/>
</dbReference>
<comment type="caution">
    <text evidence="6">The sequence shown here is derived from an EMBL/GenBank/DDBJ whole genome shotgun (WGS) entry which is preliminary data.</text>
</comment>
<sequence length="449" mass="52256">MINLRYFYRLTKTFLLRFKFIIFVSFIFGLIIFILIKYLSPIFFNSQTDKIGITGRYRTDELPYSILSLLSDGLTKITEDGMVETSLASSWETTDKGKTWIFNLKDDIYWQDKKKIKSSDILYEFTDVVTEIPDNKTIIFKLADSFSPFPTVVSKPTFKKGLLGTGKWKVDKITINGVYVQELTIKNNQDLNQKGNRIRKNIIYKFYPTEDITKLAFKLGEINRIENSISSKPFNNWNTVNISSNINKNQIAVIFFNTQDKYISDKKLRQALVYSIDKNFFDGVRCISPISADSWSYNPQVKPYDFDLERAKEIISELPDDTKNNLNIKFVTTPSLLTVAENISEQWKNIKINSIVQVSSVIPSDFQAFLTILDIPIDPDQYSLWHSTQENTNISGYKNPRIDKLLEDGRKTLTIEERKKIYIDFQRFLVEDSPAAFLYYPNLYTIERK</sequence>
<organism evidence="6 7">
    <name type="scientific">Candidatus Woesebacteria bacterium RBG_16_34_12</name>
    <dbReference type="NCBI Taxonomy" id="1802480"/>
    <lineage>
        <taxon>Bacteria</taxon>
        <taxon>Candidatus Woeseibacteriota</taxon>
    </lineage>
</organism>
<dbReference type="EMBL" id="MGFS01000001">
    <property type="protein sequence ID" value="OGM12404.1"/>
    <property type="molecule type" value="Genomic_DNA"/>
</dbReference>
<evidence type="ECO:0000256" key="3">
    <source>
        <dbReference type="ARBA" id="ARBA00022729"/>
    </source>
</evidence>
<dbReference type="SUPFAM" id="SSF53850">
    <property type="entry name" value="Periplasmic binding protein-like II"/>
    <property type="match status" value="1"/>
</dbReference>
<dbReference type="Gene3D" id="3.40.190.10">
    <property type="entry name" value="Periplasmic binding protein-like II"/>
    <property type="match status" value="1"/>
</dbReference>
<dbReference type="AlphaFoldDB" id="A0A1F7XBJ0"/>
<evidence type="ECO:0000313" key="6">
    <source>
        <dbReference type="EMBL" id="OGM12404.1"/>
    </source>
</evidence>
<dbReference type="PIRSF" id="PIRSF002741">
    <property type="entry name" value="MppA"/>
    <property type="match status" value="1"/>
</dbReference>
<evidence type="ECO:0000256" key="4">
    <source>
        <dbReference type="SAM" id="Phobius"/>
    </source>
</evidence>
<name>A0A1F7XBJ0_9BACT</name>
<dbReference type="PANTHER" id="PTHR30290">
    <property type="entry name" value="PERIPLASMIC BINDING COMPONENT OF ABC TRANSPORTER"/>
    <property type="match status" value="1"/>
</dbReference>
<dbReference type="GO" id="GO:0042597">
    <property type="term" value="C:periplasmic space"/>
    <property type="evidence" value="ECO:0007669"/>
    <property type="project" value="UniProtKB-ARBA"/>
</dbReference>
<evidence type="ECO:0000256" key="1">
    <source>
        <dbReference type="ARBA" id="ARBA00005695"/>
    </source>
</evidence>
<dbReference type="InterPro" id="IPR039424">
    <property type="entry name" value="SBP_5"/>
</dbReference>
<dbReference type="Gene3D" id="3.90.76.10">
    <property type="entry name" value="Dipeptide-binding Protein, Domain 1"/>
    <property type="match status" value="1"/>
</dbReference>